<dbReference type="AlphaFoldDB" id="A0A917Q7U6"/>
<proteinExistence type="predicted"/>
<organism evidence="3 4">
    <name type="scientific">Salinarimonas ramus</name>
    <dbReference type="NCBI Taxonomy" id="690164"/>
    <lineage>
        <taxon>Bacteria</taxon>
        <taxon>Pseudomonadati</taxon>
        <taxon>Pseudomonadota</taxon>
        <taxon>Alphaproteobacteria</taxon>
        <taxon>Hyphomicrobiales</taxon>
        <taxon>Salinarimonadaceae</taxon>
        <taxon>Salinarimonas</taxon>
    </lineage>
</organism>
<feature type="compositionally biased region" description="Low complexity" evidence="1">
    <location>
        <begin position="411"/>
        <end position="425"/>
    </location>
</feature>
<dbReference type="Proteomes" id="UP000600449">
    <property type="component" value="Unassembled WGS sequence"/>
</dbReference>
<evidence type="ECO:0000256" key="1">
    <source>
        <dbReference type="SAM" id="MobiDB-lite"/>
    </source>
</evidence>
<dbReference type="PANTHER" id="PTHR30383:SF26">
    <property type="entry name" value="SGNH HYDROLASE-TYPE ESTERASE DOMAIN-CONTAINING PROTEIN"/>
    <property type="match status" value="1"/>
</dbReference>
<keyword evidence="4" id="KW-1185">Reference proteome</keyword>
<feature type="region of interest" description="Disordered" evidence="1">
    <location>
        <begin position="47"/>
        <end position="81"/>
    </location>
</feature>
<evidence type="ECO:0000256" key="2">
    <source>
        <dbReference type="SAM" id="SignalP"/>
    </source>
</evidence>
<dbReference type="Pfam" id="PF04311">
    <property type="entry name" value="DUF459"/>
    <property type="match status" value="1"/>
</dbReference>
<comment type="caution">
    <text evidence="3">The sequence shown here is derived from an EMBL/GenBank/DDBJ whole genome shotgun (WGS) entry which is preliminary data.</text>
</comment>
<dbReference type="PANTHER" id="PTHR30383">
    <property type="entry name" value="THIOESTERASE 1/PROTEASE 1/LYSOPHOSPHOLIPASE L1"/>
    <property type="match status" value="1"/>
</dbReference>
<name>A0A917Q7U6_9HYPH</name>
<dbReference type="InterPro" id="IPR051532">
    <property type="entry name" value="Ester_Hydrolysis_Enzymes"/>
</dbReference>
<protein>
    <recommendedName>
        <fullName evidence="5">SGNH hydrolase-type esterase domain-containing protein</fullName>
    </recommendedName>
</protein>
<evidence type="ECO:0000313" key="3">
    <source>
        <dbReference type="EMBL" id="GGK33887.1"/>
    </source>
</evidence>
<feature type="compositionally biased region" description="Low complexity" evidence="1">
    <location>
        <begin position="68"/>
        <end position="81"/>
    </location>
</feature>
<feature type="chain" id="PRO_5037252406" description="SGNH hydrolase-type esterase domain-containing protein" evidence="2">
    <location>
        <begin position="23"/>
        <end position="425"/>
    </location>
</feature>
<dbReference type="InterPro" id="IPR007407">
    <property type="entry name" value="DUF459"/>
</dbReference>
<sequence>MTRAPRPFVTALLVLAALLLGAATSTRDARANDDERRIFLEMFRSDPAPAAQAAPAQRERPRQRRVTRPAPASAATAPPESAAAAVAPGEVLVTHRVVVFGDSLATNLGDGLADVLSDQPQVMVATRAQGSSGLVRDDFHDWRAEIEPFLTGDERFDIGVVLVGLNDRQDIATPDGRLERLGEPWKEAYAARVDTIIERFAQARIPLIWVGLPPMRSSRLSADLQAINEIVRGRVTRADGIYVDIWQAFVDDDNRYSDNGPTLEGQIARLRAGDGIHFTPAGGRKAAHFVDVEIRRLLTRDVGPLARESREVPAGAVGIAAIENLENLSVDEIVARLTAAGVEIPELDEPAPAPAIGPVLPLTASARTQGAALATAPPLADRSIRLLNERVLADGVAPGPVPGRADDFSWPGSAPAGTTGTTRSR</sequence>
<gene>
    <name evidence="3" type="ORF">GCM10011322_20690</name>
</gene>
<dbReference type="RefSeq" id="WP_188912436.1">
    <property type="nucleotide sequence ID" value="NZ_BMMF01000005.1"/>
</dbReference>
<evidence type="ECO:0008006" key="5">
    <source>
        <dbReference type="Google" id="ProtNLM"/>
    </source>
</evidence>
<feature type="region of interest" description="Disordered" evidence="1">
    <location>
        <begin position="395"/>
        <end position="425"/>
    </location>
</feature>
<dbReference type="InterPro" id="IPR036514">
    <property type="entry name" value="SGNH_hydro_sf"/>
</dbReference>
<dbReference type="CDD" id="cd01829">
    <property type="entry name" value="SGNH_hydrolase_peri2"/>
    <property type="match status" value="1"/>
</dbReference>
<feature type="compositionally biased region" description="Low complexity" evidence="1">
    <location>
        <begin position="47"/>
        <end position="56"/>
    </location>
</feature>
<accession>A0A917Q7U6</accession>
<dbReference type="EMBL" id="BMMF01000005">
    <property type="protein sequence ID" value="GGK33887.1"/>
    <property type="molecule type" value="Genomic_DNA"/>
</dbReference>
<evidence type="ECO:0000313" key="4">
    <source>
        <dbReference type="Proteomes" id="UP000600449"/>
    </source>
</evidence>
<feature type="signal peptide" evidence="2">
    <location>
        <begin position="1"/>
        <end position="22"/>
    </location>
</feature>
<dbReference type="SUPFAM" id="SSF52266">
    <property type="entry name" value="SGNH hydrolase"/>
    <property type="match status" value="1"/>
</dbReference>
<keyword evidence="2" id="KW-0732">Signal</keyword>
<reference evidence="3 4" key="1">
    <citation type="journal article" date="2014" name="Int. J. Syst. Evol. Microbiol.">
        <title>Complete genome sequence of Corynebacterium casei LMG S-19264T (=DSM 44701T), isolated from a smear-ripened cheese.</title>
        <authorList>
            <consortium name="US DOE Joint Genome Institute (JGI-PGF)"/>
            <person name="Walter F."/>
            <person name="Albersmeier A."/>
            <person name="Kalinowski J."/>
            <person name="Ruckert C."/>
        </authorList>
    </citation>
    <scope>NUCLEOTIDE SEQUENCE [LARGE SCALE GENOMIC DNA]</scope>
    <source>
        <strain evidence="3 4">CGMCC 1.9161</strain>
    </source>
</reference>
<dbReference type="GO" id="GO:0004622">
    <property type="term" value="F:phosphatidylcholine lysophospholipase activity"/>
    <property type="evidence" value="ECO:0007669"/>
    <property type="project" value="TreeGrafter"/>
</dbReference>
<dbReference type="Gene3D" id="3.40.50.1110">
    <property type="entry name" value="SGNH hydrolase"/>
    <property type="match status" value="1"/>
</dbReference>